<dbReference type="AlphaFoldDB" id="A0A3D9ISJ1"/>
<protein>
    <submittedName>
        <fullName evidence="1">Uncharacterized protein</fullName>
    </submittedName>
</protein>
<sequence>MGKKSSGVTYAKSQFLASQKYTPSQKDAINALLDEETKYAVAEVNHILDQFATKEVV</sequence>
<gene>
    <name evidence="1" type="ORF">DFP95_10288</name>
</gene>
<keyword evidence="2" id="KW-1185">Reference proteome</keyword>
<proteinExistence type="predicted"/>
<comment type="caution">
    <text evidence="1">The sequence shown here is derived from an EMBL/GenBank/DDBJ whole genome shotgun (WGS) entry which is preliminary data.</text>
</comment>
<dbReference type="EMBL" id="QRDY01000002">
    <property type="protein sequence ID" value="RED64668.1"/>
    <property type="molecule type" value="Genomic_DNA"/>
</dbReference>
<organism evidence="1 2">
    <name type="scientific">Cohnella lupini</name>
    <dbReference type="NCBI Taxonomy" id="1294267"/>
    <lineage>
        <taxon>Bacteria</taxon>
        <taxon>Bacillati</taxon>
        <taxon>Bacillota</taxon>
        <taxon>Bacilli</taxon>
        <taxon>Bacillales</taxon>
        <taxon>Paenibacillaceae</taxon>
        <taxon>Cohnella</taxon>
    </lineage>
</organism>
<name>A0A3D9ISJ1_9BACL</name>
<evidence type="ECO:0000313" key="2">
    <source>
        <dbReference type="Proteomes" id="UP000256869"/>
    </source>
</evidence>
<accession>A0A3D9ISJ1</accession>
<dbReference type="Proteomes" id="UP000256869">
    <property type="component" value="Unassembled WGS sequence"/>
</dbReference>
<evidence type="ECO:0000313" key="1">
    <source>
        <dbReference type="EMBL" id="RED64668.1"/>
    </source>
</evidence>
<reference evidence="1 2" key="1">
    <citation type="submission" date="2018-07" db="EMBL/GenBank/DDBJ databases">
        <title>Genomic Encyclopedia of Type Strains, Phase III (KMG-III): the genomes of soil and plant-associated and newly described type strains.</title>
        <authorList>
            <person name="Whitman W."/>
        </authorList>
    </citation>
    <scope>NUCLEOTIDE SEQUENCE [LARGE SCALE GENOMIC DNA]</scope>
    <source>
        <strain evidence="1 2">CECT 8236</strain>
    </source>
</reference>
<dbReference type="RefSeq" id="WP_181907253.1">
    <property type="nucleotide sequence ID" value="NZ_QRDY01000002.1"/>
</dbReference>